<dbReference type="AlphaFoldDB" id="A0A382JHW7"/>
<feature type="domain" description="AB hydrolase-1" evidence="1">
    <location>
        <begin position="34"/>
        <end position="144"/>
    </location>
</feature>
<reference evidence="2" key="1">
    <citation type="submission" date="2018-05" db="EMBL/GenBank/DDBJ databases">
        <authorList>
            <person name="Lanie J.A."/>
            <person name="Ng W.-L."/>
            <person name="Kazmierczak K.M."/>
            <person name="Andrzejewski T.M."/>
            <person name="Davidsen T.M."/>
            <person name="Wayne K.J."/>
            <person name="Tettelin H."/>
            <person name="Glass J.I."/>
            <person name="Rusch D."/>
            <person name="Podicherti R."/>
            <person name="Tsui H.-C.T."/>
            <person name="Winkler M.E."/>
        </authorList>
    </citation>
    <scope>NUCLEOTIDE SEQUENCE</scope>
</reference>
<proteinExistence type="predicted"/>
<gene>
    <name evidence="2" type="ORF">METZ01_LOCUS263611</name>
</gene>
<dbReference type="PANTHER" id="PTHR43798:SF24">
    <property type="entry name" value="CIS-3-ALKYL-4-ALKYLOXETAN-2-ONE DECARBOXYLASE"/>
    <property type="match status" value="1"/>
</dbReference>
<dbReference type="EMBL" id="UINC01073982">
    <property type="protein sequence ID" value="SVC10757.1"/>
    <property type="molecule type" value="Genomic_DNA"/>
</dbReference>
<evidence type="ECO:0000259" key="1">
    <source>
        <dbReference type="Pfam" id="PF00561"/>
    </source>
</evidence>
<feature type="non-terminal residue" evidence="2">
    <location>
        <position position="147"/>
    </location>
</feature>
<sequence>MPRPKISDVDPYDRKRIDVLDSEMSYVDAGSGDSVVFLHGNGTFSYVWRNILPYVEPFGRCLAPDLMGCGESGDIPSGEYSIQNQIKYLDAWLEALDLGDSIHLVLHDWGGPIGFDWAHRHQGRVKSISYMETLVMPLEWEDWPEIR</sequence>
<dbReference type="SUPFAM" id="SSF53474">
    <property type="entry name" value="alpha/beta-Hydrolases"/>
    <property type="match status" value="1"/>
</dbReference>
<name>A0A382JHW7_9ZZZZ</name>
<protein>
    <recommendedName>
        <fullName evidence="1">AB hydrolase-1 domain-containing protein</fullName>
    </recommendedName>
</protein>
<dbReference type="PANTHER" id="PTHR43798">
    <property type="entry name" value="MONOACYLGLYCEROL LIPASE"/>
    <property type="match status" value="1"/>
</dbReference>
<dbReference type="InterPro" id="IPR029058">
    <property type="entry name" value="AB_hydrolase_fold"/>
</dbReference>
<dbReference type="InterPro" id="IPR050266">
    <property type="entry name" value="AB_hydrolase_sf"/>
</dbReference>
<organism evidence="2">
    <name type="scientific">marine metagenome</name>
    <dbReference type="NCBI Taxonomy" id="408172"/>
    <lineage>
        <taxon>unclassified sequences</taxon>
        <taxon>metagenomes</taxon>
        <taxon>ecological metagenomes</taxon>
    </lineage>
</organism>
<dbReference type="GO" id="GO:0016020">
    <property type="term" value="C:membrane"/>
    <property type="evidence" value="ECO:0007669"/>
    <property type="project" value="TreeGrafter"/>
</dbReference>
<evidence type="ECO:0000313" key="2">
    <source>
        <dbReference type="EMBL" id="SVC10757.1"/>
    </source>
</evidence>
<accession>A0A382JHW7</accession>
<dbReference type="Gene3D" id="3.40.50.1820">
    <property type="entry name" value="alpha/beta hydrolase"/>
    <property type="match status" value="1"/>
</dbReference>
<dbReference type="InterPro" id="IPR000073">
    <property type="entry name" value="AB_hydrolase_1"/>
</dbReference>
<dbReference type="Pfam" id="PF00561">
    <property type="entry name" value="Abhydrolase_1"/>
    <property type="match status" value="1"/>
</dbReference>